<comment type="caution">
    <text evidence="3">The sequence shown here is derived from an EMBL/GenBank/DDBJ whole genome shotgun (WGS) entry which is preliminary data.</text>
</comment>
<evidence type="ECO:0000313" key="4">
    <source>
        <dbReference type="Proteomes" id="UP000238707"/>
    </source>
</evidence>
<dbReference type="RefSeq" id="WP_105023253.1">
    <property type="nucleotide sequence ID" value="NZ_MSCI01000001.1"/>
</dbReference>
<dbReference type="Proteomes" id="UP000238707">
    <property type="component" value="Unassembled WGS sequence"/>
</dbReference>
<evidence type="ECO:0000256" key="1">
    <source>
        <dbReference type="SAM" id="Coils"/>
    </source>
</evidence>
<accession>A0A2S7VPP4</accession>
<dbReference type="AlphaFoldDB" id="A0A2S7VPP4"/>
<proteinExistence type="predicted"/>
<protein>
    <submittedName>
        <fullName evidence="3">Uncharacterized protein</fullName>
    </submittedName>
</protein>
<feature type="coiled-coil region" evidence="1">
    <location>
        <begin position="161"/>
        <end position="202"/>
    </location>
</feature>
<evidence type="ECO:0000313" key="3">
    <source>
        <dbReference type="EMBL" id="PQJ63441.1"/>
    </source>
</evidence>
<keyword evidence="2" id="KW-0812">Transmembrane</keyword>
<dbReference type="EMBL" id="MSCI01000001">
    <property type="protein sequence ID" value="PQJ63441.1"/>
    <property type="molecule type" value="Genomic_DNA"/>
</dbReference>
<keyword evidence="4" id="KW-1185">Reference proteome</keyword>
<keyword evidence="2" id="KW-1133">Transmembrane helix</keyword>
<sequence length="362" mass="42075">MFFENDNNLKILGGFLNRTQHYSSPIEEVFHKRLERSREVIGSISRNAKGWDERCEFNIEHIGNNFLDRLREFSTADTDFEVIKSFINDIYTDSFRFLCEFDFYIGENLQLSFDLRQLKSSIIDDALETNSSVKSQIIYAAYTMPADILKSHLNNKDLVSATRFQDKLDEAKILKEQWDRELAEKQETVDILDKRLEKIKISFNFVGLYQGFSDLGDKKENELEWLFRSLIGMSFLILFPLVYEFVSISTSSSSTNFQFVDLIKLIPLVSIELILIYFFRIILMNYRSTKAQIMQIELRQTLCQFIQSYSEYASELKSKDPNSLDKFESLIFSGILSDSEKLPSTFDGIDQIGALLKNLKGS</sequence>
<evidence type="ECO:0000256" key="2">
    <source>
        <dbReference type="SAM" id="Phobius"/>
    </source>
</evidence>
<reference evidence="3 4" key="1">
    <citation type="submission" date="2016-12" db="EMBL/GenBank/DDBJ databases">
        <title>Diversity of luminous bacteria.</title>
        <authorList>
            <person name="Yoshizawa S."/>
            <person name="Kogure K."/>
        </authorList>
    </citation>
    <scope>NUCLEOTIDE SEQUENCE [LARGE SCALE GENOMIC DNA]</scope>
    <source>
        <strain evidence="3 4">LC2-408</strain>
    </source>
</reference>
<feature type="transmembrane region" description="Helical" evidence="2">
    <location>
        <begin position="225"/>
        <end position="243"/>
    </location>
</feature>
<organism evidence="3 4">
    <name type="scientific">Vibrio chagasii</name>
    <dbReference type="NCBI Taxonomy" id="170679"/>
    <lineage>
        <taxon>Bacteria</taxon>
        <taxon>Pseudomonadati</taxon>
        <taxon>Pseudomonadota</taxon>
        <taxon>Gammaproteobacteria</taxon>
        <taxon>Vibrionales</taxon>
        <taxon>Vibrionaceae</taxon>
        <taxon>Vibrio</taxon>
    </lineage>
</organism>
<name>A0A2S7VPP4_9VIBR</name>
<keyword evidence="2" id="KW-0472">Membrane</keyword>
<keyword evidence="1" id="KW-0175">Coiled coil</keyword>
<feature type="transmembrane region" description="Helical" evidence="2">
    <location>
        <begin position="263"/>
        <end position="283"/>
    </location>
</feature>
<gene>
    <name evidence="3" type="ORF">BTO10_01070</name>
</gene>